<gene>
    <name evidence="5" type="ORF">AcdelDRAFT_3947</name>
</gene>
<proteinExistence type="predicted"/>
<evidence type="ECO:0000313" key="6">
    <source>
        <dbReference type="Proteomes" id="UP000003856"/>
    </source>
</evidence>
<dbReference type="Gene3D" id="1.10.3810.10">
    <property type="entry name" value="Biosynthetic peptidoglycan transglycosylase-like"/>
    <property type="match status" value="1"/>
</dbReference>
<dbReference type="InterPro" id="IPR023346">
    <property type="entry name" value="Lysozyme-like_dom_sf"/>
</dbReference>
<comment type="pathway">
    <text evidence="1">Cell wall biogenesis; peptidoglycan biosynthesis.</text>
</comment>
<feature type="domain" description="Glycosyl transferase family 51" evidence="4">
    <location>
        <begin position="51"/>
        <end position="149"/>
    </location>
</feature>
<feature type="chain" id="PRO_5002955683" evidence="3">
    <location>
        <begin position="27"/>
        <end position="149"/>
    </location>
</feature>
<evidence type="ECO:0000256" key="2">
    <source>
        <dbReference type="ARBA" id="ARBA00022679"/>
    </source>
</evidence>
<evidence type="ECO:0000256" key="3">
    <source>
        <dbReference type="SAM" id="SignalP"/>
    </source>
</evidence>
<keyword evidence="6" id="KW-1185">Reference proteome</keyword>
<dbReference type="InterPro" id="IPR050396">
    <property type="entry name" value="Glycosyltr_51/Transpeptidase"/>
</dbReference>
<name>C5TAL7_ACIDE</name>
<organism evidence="5 6">
    <name type="scientific">Acidovorax delafieldii 2AN</name>
    <dbReference type="NCBI Taxonomy" id="573060"/>
    <lineage>
        <taxon>Bacteria</taxon>
        <taxon>Pseudomonadati</taxon>
        <taxon>Pseudomonadota</taxon>
        <taxon>Betaproteobacteria</taxon>
        <taxon>Burkholderiales</taxon>
        <taxon>Comamonadaceae</taxon>
        <taxon>Acidovorax</taxon>
    </lineage>
</organism>
<dbReference type="PANTHER" id="PTHR32282:SF15">
    <property type="entry name" value="PENICILLIN-BINDING PROTEIN 1C"/>
    <property type="match status" value="1"/>
</dbReference>
<reference evidence="5 6" key="1">
    <citation type="submission" date="2009-05" db="EMBL/GenBank/DDBJ databases">
        <title>The draft genome of Acidovorax delafieldii 2AN.</title>
        <authorList>
            <consortium name="US DOE Joint Genome Institute (JGI-PGF)"/>
            <person name="Lucas S."/>
            <person name="Copeland A."/>
            <person name="Lapidus A."/>
            <person name="Glavina del Rio T."/>
            <person name="Tice H."/>
            <person name="Bruce D."/>
            <person name="Goodwin L."/>
            <person name="Pitluck S."/>
            <person name="Larimer F."/>
            <person name="Land M.L."/>
            <person name="Hauser L."/>
            <person name="Shelobolina E.S."/>
            <person name="Picardal F."/>
            <person name="Roden E."/>
            <person name="Emerson D."/>
        </authorList>
    </citation>
    <scope>NUCLEOTIDE SEQUENCE [LARGE SCALE GENOMIC DNA]</scope>
    <source>
        <strain evidence="5 6">2AN</strain>
    </source>
</reference>
<feature type="non-terminal residue" evidence="5">
    <location>
        <position position="149"/>
    </location>
</feature>
<evidence type="ECO:0000313" key="5">
    <source>
        <dbReference type="EMBL" id="EER58475.1"/>
    </source>
</evidence>
<dbReference type="GO" id="GO:0030288">
    <property type="term" value="C:outer membrane-bounded periplasmic space"/>
    <property type="evidence" value="ECO:0007669"/>
    <property type="project" value="TreeGrafter"/>
</dbReference>
<sequence length="149" mass="16337">MTSIFRLLGRLALLGGVALSQPVAWALPTFAQVRQDFRPSDTLVLSREGEVVQRLRTDATVRRGQWVVLADVSPALRQALVLSEDKRFFEHSGVDWRAASAAAWGNLWNQRTRGASTLTMQLAGLLEGDWRQGPGGRTVVQKLGQTVAA</sequence>
<feature type="signal peptide" evidence="3">
    <location>
        <begin position="1"/>
        <end position="26"/>
    </location>
</feature>
<dbReference type="SUPFAM" id="SSF53955">
    <property type="entry name" value="Lysozyme-like"/>
    <property type="match status" value="1"/>
</dbReference>
<dbReference type="GO" id="GO:0009252">
    <property type="term" value="P:peptidoglycan biosynthetic process"/>
    <property type="evidence" value="ECO:0007669"/>
    <property type="project" value="TreeGrafter"/>
</dbReference>
<dbReference type="Proteomes" id="UP000003856">
    <property type="component" value="Unassembled WGS sequence"/>
</dbReference>
<dbReference type="InterPro" id="IPR036950">
    <property type="entry name" value="PBP_transglycosylase"/>
</dbReference>
<dbReference type="AlphaFoldDB" id="C5TAL7"/>
<protein>
    <submittedName>
        <fullName evidence="5">Glycosyl transferase family 51</fullName>
    </submittedName>
</protein>
<evidence type="ECO:0000259" key="4">
    <source>
        <dbReference type="Pfam" id="PF00912"/>
    </source>
</evidence>
<evidence type="ECO:0000256" key="1">
    <source>
        <dbReference type="ARBA" id="ARBA00004752"/>
    </source>
</evidence>
<dbReference type="InterPro" id="IPR001264">
    <property type="entry name" value="Glyco_trans_51"/>
</dbReference>
<accession>C5TAL7</accession>
<keyword evidence="3" id="KW-0732">Signal</keyword>
<dbReference type="Pfam" id="PF00912">
    <property type="entry name" value="Transgly"/>
    <property type="match status" value="1"/>
</dbReference>
<comment type="caution">
    <text evidence="5">The sequence shown here is derived from an EMBL/GenBank/DDBJ whole genome shotgun (WGS) entry which is preliminary data.</text>
</comment>
<dbReference type="PANTHER" id="PTHR32282">
    <property type="entry name" value="BINDING PROTEIN TRANSPEPTIDASE, PUTATIVE-RELATED"/>
    <property type="match status" value="1"/>
</dbReference>
<keyword evidence="2 5" id="KW-0808">Transferase</keyword>
<dbReference type="GO" id="GO:0008955">
    <property type="term" value="F:peptidoglycan glycosyltransferase activity"/>
    <property type="evidence" value="ECO:0007669"/>
    <property type="project" value="TreeGrafter"/>
</dbReference>
<dbReference type="EMBL" id="ACQT01000258">
    <property type="protein sequence ID" value="EER58475.1"/>
    <property type="molecule type" value="Genomic_DNA"/>
</dbReference>